<dbReference type="Pfam" id="PF04783">
    <property type="entry name" value="DUF630"/>
    <property type="match status" value="1"/>
</dbReference>
<evidence type="ECO:0000313" key="7">
    <source>
        <dbReference type="RefSeq" id="XP_008451453.1"/>
    </source>
</evidence>
<protein>
    <submittedName>
        <fullName evidence="6 7">Uncharacterized protein LOC103492734</fullName>
    </submittedName>
</protein>
<evidence type="ECO:0000256" key="1">
    <source>
        <dbReference type="SAM" id="MobiDB-lite"/>
    </source>
</evidence>
<feature type="compositionally biased region" description="Acidic residues" evidence="1">
    <location>
        <begin position="221"/>
        <end position="234"/>
    </location>
</feature>
<dbReference type="eggNOG" id="ENOG502QQT4">
    <property type="taxonomic scope" value="Eukaryota"/>
</dbReference>
<dbReference type="GeneID" id="103492734"/>
<dbReference type="Pfam" id="PF04782">
    <property type="entry name" value="DUF632"/>
    <property type="match status" value="1"/>
</dbReference>
<organism evidence="5 6">
    <name type="scientific">Cucumis melo</name>
    <name type="common">Muskmelon</name>
    <dbReference type="NCBI Taxonomy" id="3656"/>
    <lineage>
        <taxon>Eukaryota</taxon>
        <taxon>Viridiplantae</taxon>
        <taxon>Streptophyta</taxon>
        <taxon>Embryophyta</taxon>
        <taxon>Tracheophyta</taxon>
        <taxon>Spermatophyta</taxon>
        <taxon>Magnoliopsida</taxon>
        <taxon>eudicotyledons</taxon>
        <taxon>Gunneridae</taxon>
        <taxon>Pentapetalae</taxon>
        <taxon>rosids</taxon>
        <taxon>fabids</taxon>
        <taxon>Cucurbitales</taxon>
        <taxon>Cucurbitaceae</taxon>
        <taxon>Benincaseae</taxon>
        <taxon>Cucumis</taxon>
    </lineage>
</organism>
<dbReference type="RefSeq" id="XP_008451453.1">
    <property type="nucleotide sequence ID" value="XM_008453231.2"/>
</dbReference>
<dbReference type="SMR" id="A0A1S3BRK1"/>
<feature type="domain" description="DUF632" evidence="2">
    <location>
        <begin position="381"/>
        <end position="711"/>
    </location>
</feature>
<keyword evidence="5" id="KW-1185">Reference proteome</keyword>
<reference evidence="6 7" key="2">
    <citation type="submission" date="2025-04" db="UniProtKB">
        <authorList>
            <consortium name="RefSeq"/>
        </authorList>
    </citation>
    <scope>IDENTIFICATION</scope>
</reference>
<feature type="compositionally biased region" description="Basic and acidic residues" evidence="1">
    <location>
        <begin position="235"/>
        <end position="286"/>
    </location>
</feature>
<dbReference type="InterPro" id="IPR006867">
    <property type="entry name" value="DUF632"/>
</dbReference>
<proteinExistence type="predicted"/>
<feature type="compositionally biased region" description="Basic and acidic residues" evidence="1">
    <location>
        <begin position="317"/>
        <end position="329"/>
    </location>
</feature>
<feature type="region of interest" description="Disordered" evidence="1">
    <location>
        <begin position="221"/>
        <end position="367"/>
    </location>
</feature>
<dbReference type="AlphaFoldDB" id="A0A1S3BRK1"/>
<dbReference type="Proteomes" id="UP001652600">
    <property type="component" value="Chromosome 5"/>
</dbReference>
<dbReference type="OrthoDB" id="663995at2759"/>
<dbReference type="PANTHER" id="PTHR21450:SF3">
    <property type="entry name" value="DUF630 FAMILY PROTEIN (DUF630 AND DUF632)"/>
    <property type="match status" value="1"/>
</dbReference>
<evidence type="ECO:0000313" key="4">
    <source>
        <dbReference type="EnsemblPlants" id="MELO3C003998.2.1"/>
    </source>
</evidence>
<sequence length="804" mass="90503">MGCSMSKLEDEEAVKLCKDRKSFIKQAVEQRRLFACGHLAYIQSLKRVSAALREYVNGYEPRELLLDSFITPSFTPPVKKTSPSFISITPNSFSQLPIQSKPNTVVRVNYLRSGGNGAVSVEERPQSPETVRVQSYSPMHQYGFDGYFPMQSPPMNSSFFSYSPYNRPNIPPPSPENSQWDFFWNPFSSLDNYGYPSHNGFDHMAIDDEIRGLRQVREEEGIPELEEDETEQEDNSNRRVDNVNRRVENCDRRVDNNSNRRVDNSNRVNATDERTRTGPSCCREEVVVEDVDEDEDEDEDDEDEDEDDDVDKDEEETNHGSEIELEPKGVHSRGNGKIDVSRVQNAGPIASTSQESGVAHPESKEETPGFTVYVNRKPTSMAEVIKELEAQFITVCNSANEVSALLEAKKAPYMATSNELTAMKMLNPVALFRSASSRSSSSRFLISSSVTKDESGYESSGDVAEESSSFSHGHQSTLDRLYAWEKKLYQEVRSGEKVRIAYEKKCNQLRNQDVKGEDPSSVEKTRSAMRDLHTQIKVSIHSVEAVAKRIETLRDEELQPQLLELVQGLARMWKVMAGCHQLQKRALDEAKLLLAGIPSKLDARKLSSAPVIEPNWLARASANLETELRNWRSCFESWITSQRSYMHAITGWLLRCVNSDSSDTTKPPFSPRRSNASALPIFGLCIQWKRFLDDIQEKAVLDGLDFFAAGMGSLHAQQQRDDSHRVQVGSQRYEESSGNMEMVEFGKAEEAMTAEKMAEVAIRVLCAGLSFAMSSLTEFAISSADGYSELLKQMPKVDNGQMTQ</sequence>
<dbReference type="EnsemblPlants" id="MELO3C003998.2.1">
    <property type="protein sequence ID" value="MELO3C003998.2.1"/>
    <property type="gene ID" value="MELO3C003998.2"/>
</dbReference>
<dbReference type="KEGG" id="cmo:103492734"/>
<reference evidence="4" key="1">
    <citation type="submission" date="2023-03" db="UniProtKB">
        <authorList>
            <consortium name="EnsemblPlants"/>
        </authorList>
    </citation>
    <scope>IDENTIFICATION</scope>
</reference>
<evidence type="ECO:0000259" key="2">
    <source>
        <dbReference type="Pfam" id="PF04782"/>
    </source>
</evidence>
<dbReference type="PANTHER" id="PTHR21450">
    <property type="entry name" value="PROTEIN ALTERED PHOSPHATE STARVATION RESPONSE 1"/>
    <property type="match status" value="1"/>
</dbReference>
<evidence type="ECO:0000313" key="5">
    <source>
        <dbReference type="Proteomes" id="UP001652600"/>
    </source>
</evidence>
<accession>A0A1S3BRK1</accession>
<evidence type="ECO:0000259" key="3">
    <source>
        <dbReference type="Pfam" id="PF04783"/>
    </source>
</evidence>
<dbReference type="RefSeq" id="XP_008451443.1">
    <property type="nucleotide sequence ID" value="XM_008453221.2"/>
</dbReference>
<gene>
    <name evidence="6 7" type="primary">LOC103492734</name>
    <name evidence="4" type="synonym">103492734</name>
</gene>
<dbReference type="Gramene" id="MELO3C003998.2.1">
    <property type="protein sequence ID" value="MELO3C003998.2.1"/>
    <property type="gene ID" value="MELO3C003998.2"/>
</dbReference>
<name>A0A1S3BRK1_CUCME</name>
<dbReference type="InterPro" id="IPR006868">
    <property type="entry name" value="DUF630"/>
</dbReference>
<feature type="domain" description="DUF630" evidence="3">
    <location>
        <begin position="1"/>
        <end position="57"/>
    </location>
</feature>
<feature type="compositionally biased region" description="Acidic residues" evidence="1">
    <location>
        <begin position="287"/>
        <end position="316"/>
    </location>
</feature>
<evidence type="ECO:0000313" key="6">
    <source>
        <dbReference type="RefSeq" id="XP_008451443.1"/>
    </source>
</evidence>